<dbReference type="Proteomes" id="UP000076154">
    <property type="component" value="Unassembled WGS sequence"/>
</dbReference>
<feature type="compositionally biased region" description="Basic and acidic residues" evidence="1">
    <location>
        <begin position="385"/>
        <end position="401"/>
    </location>
</feature>
<dbReference type="InParanoid" id="A0A369JEI9"/>
<feature type="region of interest" description="Disordered" evidence="1">
    <location>
        <begin position="147"/>
        <end position="187"/>
    </location>
</feature>
<feature type="compositionally biased region" description="Low complexity" evidence="1">
    <location>
        <begin position="945"/>
        <end position="959"/>
    </location>
</feature>
<feature type="compositionally biased region" description="Polar residues" evidence="1">
    <location>
        <begin position="269"/>
        <end position="280"/>
    </location>
</feature>
<reference evidence="2" key="1">
    <citation type="submission" date="2018-04" db="EMBL/GenBank/DDBJ databases">
        <title>Whole genome sequencing of Hypsizygus marmoreus.</title>
        <authorList>
            <person name="Choi I.-G."/>
            <person name="Min B."/>
            <person name="Kim J.-G."/>
            <person name="Kim S."/>
            <person name="Oh Y.-L."/>
            <person name="Kong W.-S."/>
            <person name="Park H."/>
            <person name="Jeong J."/>
            <person name="Song E.-S."/>
        </authorList>
    </citation>
    <scope>NUCLEOTIDE SEQUENCE [LARGE SCALE GENOMIC DNA]</scope>
    <source>
        <strain evidence="2">51987-8</strain>
    </source>
</reference>
<name>A0A369JEI9_HYPMA</name>
<feature type="compositionally biased region" description="Polar residues" evidence="1">
    <location>
        <begin position="92"/>
        <end position="107"/>
    </location>
</feature>
<dbReference type="EMBL" id="LUEZ02000061">
    <property type="protein sequence ID" value="RDB20551.1"/>
    <property type="molecule type" value="Genomic_DNA"/>
</dbReference>
<proteinExistence type="predicted"/>
<feature type="region of interest" description="Disordered" evidence="1">
    <location>
        <begin position="241"/>
        <end position="459"/>
    </location>
</feature>
<evidence type="ECO:0000313" key="3">
    <source>
        <dbReference type="Proteomes" id="UP000076154"/>
    </source>
</evidence>
<feature type="region of interest" description="Disordered" evidence="1">
    <location>
        <begin position="940"/>
        <end position="979"/>
    </location>
</feature>
<gene>
    <name evidence="2" type="ORF">Hypma_012380</name>
</gene>
<accession>A0A369JEI9</accession>
<feature type="region of interest" description="Disordered" evidence="1">
    <location>
        <begin position="1"/>
        <end position="133"/>
    </location>
</feature>
<feature type="compositionally biased region" description="Polar residues" evidence="1">
    <location>
        <begin position="1"/>
        <end position="10"/>
    </location>
</feature>
<comment type="caution">
    <text evidence="2">The sequence shown here is derived from an EMBL/GenBank/DDBJ whole genome shotgun (WGS) entry which is preliminary data.</text>
</comment>
<keyword evidence="3" id="KW-1185">Reference proteome</keyword>
<feature type="compositionally biased region" description="Basic and acidic residues" evidence="1">
    <location>
        <begin position="438"/>
        <end position="458"/>
    </location>
</feature>
<evidence type="ECO:0000313" key="2">
    <source>
        <dbReference type="EMBL" id="RDB20551.1"/>
    </source>
</evidence>
<dbReference type="AlphaFoldDB" id="A0A369JEI9"/>
<sequence>MSYNNNQQEGQGWGSGPNYFSNDWSSSGPSSRGGERGGRRAQRRRGTYLQRAPAQPLGVMGPPPGFPNQNVGAGFYNPAQPMPPSQGGGSLYPQQGSQWSAFSNTPSAFADAQNMPRGAGRGYGAPRTGMMRREDSMDVDDGYQRRVENAPTSSTGSSKPVSKGKEKTSGESSGTRQGTSGPRDLHDRSQDVAEMMDRLERAGVAPGLVDFLDNGMAQVVLGQMLDTIENLQDAVRRGEGARNQLAQQLQQAQRKRPASPADSGRSAGPSRTQSETSTTAHEVRQMPARSLPPTIVPVEPMRSTPSVQHQPRPAPIKDETRELVTRGFSNPADYPIPGGLEGTTRVLGLANPEDSYEPLPGTAPPVPMSELEAESSTTPQVASPKAKETKPATKGGYRDPSDDSDYGESSSAAEEQHTDQEVSETPQQRRERHARNTKVREGKEKSGRTALQTRHEADLNVAGPTVEGLGTVIIDNRRERSNYMWGMLLLDYYYSSMTNTVFAGQSAVDAYRFEASYREGYQPPSGRVYVVALRGFPMNPCQLNRLVRLSTDRRESDRDMYEAWLLLHEFYRVSGSFQPGLRDRTMRTILETETWPLHASQRPSVSLHNAVRDHERLPVDTTAFLGNRSNRTHGAGLQQPSDVHTFDIDAWAQYVLHHGRPGSDNHFAGIAMDRAFWVNYPTVFGYRLGITLAPTTGSARASFMRMWAMVAARPQFYTEAVNEWNTHHPDEQYQAIAPGTNPVSLRRFVIDETHASNIGEYDVLETLIRNGIPVEWVHHSYAYGFNYLNHHYSGSALHTALFNRVDDDRIHRITQFGVPPTIPAWSGWRQATPHDRIRLHSLMRQEEERERRSLDDIEWLQAGLSEVGTYLAGRSHDLVAASFASASLDAPNTSTSALVSLPMPAMVEVPFVPDQAVLAAELRQASLASHPMEDVNLTGPSVTPANAAETGATVAATSTEDAAIIKEPNGSTDDKGDTS</sequence>
<feature type="compositionally biased region" description="Polar residues" evidence="1">
    <location>
        <begin position="150"/>
        <end position="160"/>
    </location>
</feature>
<organism evidence="2 3">
    <name type="scientific">Hypsizygus marmoreus</name>
    <name type="common">White beech mushroom</name>
    <name type="synonym">Agaricus marmoreus</name>
    <dbReference type="NCBI Taxonomy" id="39966"/>
    <lineage>
        <taxon>Eukaryota</taxon>
        <taxon>Fungi</taxon>
        <taxon>Dikarya</taxon>
        <taxon>Basidiomycota</taxon>
        <taxon>Agaricomycotina</taxon>
        <taxon>Agaricomycetes</taxon>
        <taxon>Agaricomycetidae</taxon>
        <taxon>Agaricales</taxon>
        <taxon>Tricholomatineae</taxon>
        <taxon>Lyophyllaceae</taxon>
        <taxon>Hypsizygus</taxon>
    </lineage>
</organism>
<protein>
    <submittedName>
        <fullName evidence="2">Uncharacterized protein</fullName>
    </submittedName>
</protein>
<dbReference type="OrthoDB" id="2988687at2759"/>
<feature type="compositionally biased region" description="Basic and acidic residues" evidence="1">
    <location>
        <begin position="315"/>
        <end position="324"/>
    </location>
</feature>
<evidence type="ECO:0000256" key="1">
    <source>
        <dbReference type="SAM" id="MobiDB-lite"/>
    </source>
</evidence>